<dbReference type="InterPro" id="IPR012349">
    <property type="entry name" value="Split_barrel_FMN-bd"/>
</dbReference>
<dbReference type="AlphaFoldDB" id="A0A934SWZ4"/>
<dbReference type="Gene3D" id="3.20.180.10">
    <property type="entry name" value="PNP-oxidase-like"/>
    <property type="match status" value="1"/>
</dbReference>
<evidence type="ECO:0000259" key="1">
    <source>
        <dbReference type="Pfam" id="PF13883"/>
    </source>
</evidence>
<dbReference type="Proteomes" id="UP000622890">
    <property type="component" value="Unassembled WGS sequence"/>
</dbReference>
<keyword evidence="3" id="KW-1185">Reference proteome</keyword>
<dbReference type="Pfam" id="PF13883">
    <property type="entry name" value="CREG_beta-barrel"/>
    <property type="match status" value="1"/>
</dbReference>
<dbReference type="Gene3D" id="2.30.110.10">
    <property type="entry name" value="Electron Transport, Fmn-binding Protein, Chain A"/>
    <property type="match status" value="1"/>
</dbReference>
<dbReference type="PANTHER" id="PTHR13343:SF17">
    <property type="entry name" value="CELLULAR REPRESSOR OF E1A-STIMULATED GENES, ISOFORM A"/>
    <property type="match status" value="1"/>
</dbReference>
<dbReference type="EMBL" id="JAEPBG010000002">
    <property type="protein sequence ID" value="MBK4734372.1"/>
    <property type="molecule type" value="Genomic_DNA"/>
</dbReference>
<sequence>MKIAPDQVIHLLHSAPSAALATHALDAPGYPFATALPFMPDAGHRPVFLASRLAEHAKNLAADARASLLITNDVQPVAQATRLTLTGDVQRIAAEPALVQRYLRYQPDAETYLALADFDFYLFTPKRARYIAGFGQMGWLDGTEWPTAPALSLAEEAALLQELAGLQQPGIRLLGLDPFGMDLERRGRRERQRFVRTLATLDEIAESVRRLVPAL</sequence>
<evidence type="ECO:0000313" key="3">
    <source>
        <dbReference type="Proteomes" id="UP000622890"/>
    </source>
</evidence>
<dbReference type="RefSeq" id="WP_200591124.1">
    <property type="nucleotide sequence ID" value="NZ_JAEPBG010000002.1"/>
</dbReference>
<feature type="domain" description="CREG-like beta-barrel" evidence="1">
    <location>
        <begin position="11"/>
        <end position="145"/>
    </location>
</feature>
<gene>
    <name evidence="2" type="ORF">JJB74_07135</name>
</gene>
<dbReference type="GO" id="GO:0005737">
    <property type="term" value="C:cytoplasm"/>
    <property type="evidence" value="ECO:0007669"/>
    <property type="project" value="UniProtKB-ARBA"/>
</dbReference>
<dbReference type="PANTHER" id="PTHR13343">
    <property type="entry name" value="CREG1 PROTEIN"/>
    <property type="match status" value="1"/>
</dbReference>
<dbReference type="InterPro" id="IPR055343">
    <property type="entry name" value="CREG_beta-barrel"/>
</dbReference>
<comment type="caution">
    <text evidence="2">The sequence shown here is derived from an EMBL/GenBank/DDBJ whole genome shotgun (WGS) entry which is preliminary data.</text>
</comment>
<dbReference type="InterPro" id="IPR037119">
    <property type="entry name" value="Haem_oxidase_HugZ-like_sf"/>
</dbReference>
<dbReference type="SUPFAM" id="SSF50475">
    <property type="entry name" value="FMN-binding split barrel"/>
    <property type="match status" value="1"/>
</dbReference>
<accession>A0A934SWZ4</accession>
<organism evidence="2 3">
    <name type="scientific">Noviherbaspirillum pedocola</name>
    <dbReference type="NCBI Taxonomy" id="2801341"/>
    <lineage>
        <taxon>Bacteria</taxon>
        <taxon>Pseudomonadati</taxon>
        <taxon>Pseudomonadota</taxon>
        <taxon>Betaproteobacteria</taxon>
        <taxon>Burkholderiales</taxon>
        <taxon>Oxalobacteraceae</taxon>
        <taxon>Noviherbaspirillum</taxon>
    </lineage>
</organism>
<evidence type="ECO:0000313" key="2">
    <source>
        <dbReference type="EMBL" id="MBK4734372.1"/>
    </source>
</evidence>
<name>A0A934SWZ4_9BURK</name>
<proteinExistence type="predicted"/>
<protein>
    <submittedName>
        <fullName evidence="2">Pyridoxamine 5'-phosphate oxidase family protein</fullName>
    </submittedName>
</protein>
<reference evidence="2" key="1">
    <citation type="submission" date="2021-01" db="EMBL/GenBank/DDBJ databases">
        <title>Genome sequence of strain Noviherbaspirillum sp. DKR-6.</title>
        <authorList>
            <person name="Chaudhary D.K."/>
        </authorList>
    </citation>
    <scope>NUCLEOTIDE SEQUENCE</scope>
    <source>
        <strain evidence="2">DKR-6</strain>
    </source>
</reference>